<evidence type="ECO:0000313" key="1">
    <source>
        <dbReference type="EMBL" id="KIC05299.1"/>
    </source>
</evidence>
<evidence type="ECO:0000313" key="2">
    <source>
        <dbReference type="Proteomes" id="UP000031011"/>
    </source>
</evidence>
<name>A0A837DWZ1_9LACO</name>
<protein>
    <submittedName>
        <fullName evidence="1">Uncharacterized protein</fullName>
    </submittedName>
</protein>
<dbReference type="AlphaFoldDB" id="A0A837DWZ1"/>
<dbReference type="EMBL" id="AWYA01000035">
    <property type="protein sequence ID" value="KIC05299.1"/>
    <property type="molecule type" value="Genomic_DNA"/>
</dbReference>
<accession>A0A837DWZ1</accession>
<gene>
    <name evidence="1" type="ORF">LRN_0735</name>
</gene>
<sequence>MRKCVTFFDNVSPCTPCFQAFLTEIALLVQLHFKAFLVKLRKARVQYLRSVSDDLFRFAAWSSVHIVGQTCLDDVSFLTVDGFYA</sequence>
<comment type="caution">
    <text evidence="1">The sequence shown here is derived from an EMBL/GenBank/DDBJ whole genome shotgun (WGS) entry which is preliminary data.</text>
</comment>
<proteinExistence type="predicted"/>
<organism evidence="1 2">
    <name type="scientific">Ligilactobacillus ruminis DPC 6832</name>
    <dbReference type="NCBI Taxonomy" id="1402208"/>
    <lineage>
        <taxon>Bacteria</taxon>
        <taxon>Bacillati</taxon>
        <taxon>Bacillota</taxon>
        <taxon>Bacilli</taxon>
        <taxon>Lactobacillales</taxon>
        <taxon>Lactobacillaceae</taxon>
        <taxon>Ligilactobacillus</taxon>
    </lineage>
</organism>
<dbReference type="Proteomes" id="UP000031011">
    <property type="component" value="Unassembled WGS sequence"/>
</dbReference>
<reference evidence="1 2" key="1">
    <citation type="journal article" date="2015" name="BMC Microbiol.">
        <title>Lactobacillus ruminis strains cluster according to their mammalian gut source.</title>
        <authorList>
            <person name="O' Donnell M.M."/>
            <person name="Harris H.M."/>
            <person name="Lynch D.B."/>
            <person name="Ross R.P."/>
            <person name="O'Toole P.W."/>
        </authorList>
    </citation>
    <scope>NUCLEOTIDE SEQUENCE [LARGE SCALE GENOMIC DNA]</scope>
    <source>
        <strain evidence="1 2">DPC 6832</strain>
    </source>
</reference>